<comment type="subcellular location">
    <subcellularLocation>
        <location evidence="1">Membrane</location>
        <topology evidence="1">Multi-pass membrane protein</topology>
    </subcellularLocation>
</comment>
<evidence type="ECO:0000256" key="5">
    <source>
        <dbReference type="SAM" id="Phobius"/>
    </source>
</evidence>
<keyword evidence="3 5" id="KW-1133">Transmembrane helix</keyword>
<dbReference type="AlphaFoldDB" id="A0A433ZZM1"/>
<dbReference type="InterPro" id="IPR001902">
    <property type="entry name" value="SLC26A/SulP_fam"/>
</dbReference>
<dbReference type="PANTHER" id="PTHR11814">
    <property type="entry name" value="SULFATE TRANSPORTER"/>
    <property type="match status" value="1"/>
</dbReference>
<feature type="domain" description="SLC26A/SulP transporter" evidence="6">
    <location>
        <begin position="7"/>
        <end position="103"/>
    </location>
</feature>
<accession>A0A433ZZM1</accession>
<dbReference type="GO" id="GO:0055085">
    <property type="term" value="P:transmembrane transport"/>
    <property type="evidence" value="ECO:0007669"/>
    <property type="project" value="InterPro"/>
</dbReference>
<evidence type="ECO:0000256" key="2">
    <source>
        <dbReference type="ARBA" id="ARBA00022692"/>
    </source>
</evidence>
<keyword evidence="4 5" id="KW-0472">Membrane</keyword>
<feature type="non-terminal residue" evidence="7">
    <location>
        <position position="1"/>
    </location>
</feature>
<dbReference type="InterPro" id="IPR011547">
    <property type="entry name" value="SLC26A/SulP_dom"/>
</dbReference>
<feature type="transmembrane region" description="Helical" evidence="5">
    <location>
        <begin position="53"/>
        <end position="73"/>
    </location>
</feature>
<organism evidence="7 8">
    <name type="scientific">Flavobacterium cupreum</name>
    <dbReference type="NCBI Taxonomy" id="2133766"/>
    <lineage>
        <taxon>Bacteria</taxon>
        <taxon>Pseudomonadati</taxon>
        <taxon>Bacteroidota</taxon>
        <taxon>Flavobacteriia</taxon>
        <taxon>Flavobacteriales</taxon>
        <taxon>Flavobacteriaceae</taxon>
        <taxon>Flavobacterium</taxon>
    </lineage>
</organism>
<feature type="transmembrane region" description="Helical" evidence="5">
    <location>
        <begin position="12"/>
        <end position="33"/>
    </location>
</feature>
<dbReference type="Pfam" id="PF00916">
    <property type="entry name" value="Sulfate_transp"/>
    <property type="match status" value="1"/>
</dbReference>
<dbReference type="EMBL" id="QWDM01000188">
    <property type="protein sequence ID" value="RUT67565.1"/>
    <property type="molecule type" value="Genomic_DNA"/>
</dbReference>
<evidence type="ECO:0000256" key="1">
    <source>
        <dbReference type="ARBA" id="ARBA00004141"/>
    </source>
</evidence>
<protein>
    <submittedName>
        <fullName evidence="7">Sodium-independent anion transporter</fullName>
    </submittedName>
</protein>
<evidence type="ECO:0000256" key="4">
    <source>
        <dbReference type="ARBA" id="ARBA00023136"/>
    </source>
</evidence>
<dbReference type="Proteomes" id="UP000288102">
    <property type="component" value="Unassembled WGS sequence"/>
</dbReference>
<evidence type="ECO:0000256" key="3">
    <source>
        <dbReference type="ARBA" id="ARBA00022989"/>
    </source>
</evidence>
<proteinExistence type="predicted"/>
<sequence>DTGARLAPMVGVVGATILVPLLGLHEAGVAVTGDVPSGLPGLNLALSHGHWRALLQPALLIGFMIFLISMSAAQPLALKRQEKVHSNYELIGVGVANIGSALT</sequence>
<name>A0A433ZZM1_9FLAO</name>
<reference evidence="8" key="1">
    <citation type="journal article" date="2019" name="Syst. Appl. Microbiol.">
        <title>Flavobacterium circumlabens sp. nov. and Flavobacterium cupreum sp. nov., two psychrotrophic species isolated from Antarctic environmental samples.</title>
        <authorList>
            <person name="Kralova S."/>
            <person name="Busse H.-J."/>
            <person name="Svec P."/>
            <person name="Maslanova I."/>
            <person name="Stankova E."/>
            <person name="Bartak M."/>
            <person name="Sedlacek I."/>
        </authorList>
    </citation>
    <scope>NUCLEOTIDE SEQUENCE [LARGE SCALE GENOMIC DNA]</scope>
    <source>
        <strain evidence="8">CCM 8825</strain>
    </source>
</reference>
<comment type="caution">
    <text evidence="7">The sequence shown here is derived from an EMBL/GenBank/DDBJ whole genome shotgun (WGS) entry which is preliminary data.</text>
</comment>
<feature type="non-terminal residue" evidence="7">
    <location>
        <position position="103"/>
    </location>
</feature>
<evidence type="ECO:0000313" key="7">
    <source>
        <dbReference type="EMBL" id="RUT67565.1"/>
    </source>
</evidence>
<keyword evidence="2 5" id="KW-0812">Transmembrane</keyword>
<keyword evidence="8" id="KW-1185">Reference proteome</keyword>
<evidence type="ECO:0000259" key="6">
    <source>
        <dbReference type="Pfam" id="PF00916"/>
    </source>
</evidence>
<dbReference type="GO" id="GO:0016020">
    <property type="term" value="C:membrane"/>
    <property type="evidence" value="ECO:0007669"/>
    <property type="project" value="UniProtKB-SubCell"/>
</dbReference>
<gene>
    <name evidence="7" type="ORF">D0817_25785</name>
</gene>
<evidence type="ECO:0000313" key="8">
    <source>
        <dbReference type="Proteomes" id="UP000288102"/>
    </source>
</evidence>